<evidence type="ECO:0000256" key="1">
    <source>
        <dbReference type="SAM" id="Phobius"/>
    </source>
</evidence>
<dbReference type="AlphaFoldDB" id="A0A8D8SCJ1"/>
<organism evidence="2">
    <name type="scientific">Cacopsylla melanoneura</name>
    <dbReference type="NCBI Taxonomy" id="428564"/>
    <lineage>
        <taxon>Eukaryota</taxon>
        <taxon>Metazoa</taxon>
        <taxon>Ecdysozoa</taxon>
        <taxon>Arthropoda</taxon>
        <taxon>Hexapoda</taxon>
        <taxon>Insecta</taxon>
        <taxon>Pterygota</taxon>
        <taxon>Neoptera</taxon>
        <taxon>Paraneoptera</taxon>
        <taxon>Hemiptera</taxon>
        <taxon>Sternorrhyncha</taxon>
        <taxon>Psylloidea</taxon>
        <taxon>Psyllidae</taxon>
        <taxon>Psyllinae</taxon>
        <taxon>Cacopsylla</taxon>
    </lineage>
</organism>
<reference evidence="2" key="1">
    <citation type="submission" date="2021-05" db="EMBL/GenBank/DDBJ databases">
        <authorList>
            <person name="Alioto T."/>
            <person name="Alioto T."/>
            <person name="Gomez Garrido J."/>
        </authorList>
    </citation>
    <scope>NUCLEOTIDE SEQUENCE</scope>
</reference>
<keyword evidence="1" id="KW-0812">Transmembrane</keyword>
<evidence type="ECO:0000313" key="2">
    <source>
        <dbReference type="EMBL" id="CAG6667221.1"/>
    </source>
</evidence>
<protein>
    <submittedName>
        <fullName evidence="2">Uncharacterized protein</fullName>
    </submittedName>
</protein>
<keyword evidence="1" id="KW-1133">Transmembrane helix</keyword>
<proteinExistence type="predicted"/>
<feature type="transmembrane region" description="Helical" evidence="1">
    <location>
        <begin position="73"/>
        <end position="90"/>
    </location>
</feature>
<sequence>MCDHRGDAGSIPSHGNFLLLLFFFLWQSEGFAWNFEFLLPRLRFKRHIYQDKPISCNRDVGTLQKYEICGSEFLSFFFPFIIVILTQLLQGCRNLGSYLPT</sequence>
<name>A0A8D8SCJ1_9HEMI</name>
<keyword evidence="1" id="KW-0472">Membrane</keyword>
<dbReference type="EMBL" id="HBUF01216003">
    <property type="protein sequence ID" value="CAG6667221.1"/>
    <property type="molecule type" value="Transcribed_RNA"/>
</dbReference>
<accession>A0A8D8SCJ1</accession>
<feature type="transmembrane region" description="Helical" evidence="1">
    <location>
        <begin position="17"/>
        <end position="39"/>
    </location>
</feature>